<dbReference type="eggNOG" id="COG0486">
    <property type="taxonomic scope" value="Bacteria"/>
</dbReference>
<dbReference type="Pfam" id="PF01926">
    <property type="entry name" value="MMR_HSR1"/>
    <property type="match status" value="1"/>
</dbReference>
<evidence type="ECO:0000259" key="8">
    <source>
        <dbReference type="PROSITE" id="PS51709"/>
    </source>
</evidence>
<comment type="subcellular location">
    <subcellularLocation>
        <location evidence="6">Cytoplasm</location>
    </subcellularLocation>
</comment>
<keyword evidence="5 6" id="KW-0342">GTP-binding</keyword>
<keyword evidence="6" id="KW-0963">Cytoplasm</keyword>
<comment type="cofactor">
    <cofactor evidence="6">
        <name>K(+)</name>
        <dbReference type="ChEBI" id="CHEBI:29103"/>
    </cofactor>
    <text evidence="6">Binds 1 potassium ion per subunit.</text>
</comment>
<feature type="binding site" evidence="6">
    <location>
        <position position="251"/>
    </location>
    <ligand>
        <name>Mg(2+)</name>
        <dbReference type="ChEBI" id="CHEBI:18420"/>
    </ligand>
</feature>
<feature type="binding site" evidence="6">
    <location>
        <begin position="245"/>
        <end position="251"/>
    </location>
    <ligand>
        <name>GTP</name>
        <dbReference type="ChEBI" id="CHEBI:37565"/>
    </ligand>
</feature>
<comment type="subunit">
    <text evidence="6">Homodimer. Heterotetramer of two MnmE and two MnmG subunits.</text>
</comment>
<dbReference type="CDD" id="cd14858">
    <property type="entry name" value="TrmE_N"/>
    <property type="match status" value="1"/>
</dbReference>
<dbReference type="InterPro" id="IPR025867">
    <property type="entry name" value="MnmE_helical"/>
</dbReference>
<comment type="caution">
    <text evidence="6">Lacks conserved residue(s) required for the propagation of feature annotation.</text>
</comment>
<evidence type="ECO:0000256" key="1">
    <source>
        <dbReference type="ARBA" id="ARBA00011043"/>
    </source>
</evidence>
<dbReference type="Pfam" id="PF10396">
    <property type="entry name" value="TrmE_N"/>
    <property type="match status" value="1"/>
</dbReference>
<feature type="binding site" evidence="6">
    <location>
        <position position="245"/>
    </location>
    <ligand>
        <name>K(+)</name>
        <dbReference type="ChEBI" id="CHEBI:29103"/>
    </ligand>
</feature>
<dbReference type="Gene3D" id="3.30.1360.120">
    <property type="entry name" value="Probable tRNA modification gtpase trme, domain 1"/>
    <property type="match status" value="1"/>
</dbReference>
<dbReference type="InterPro" id="IPR018948">
    <property type="entry name" value="GTP-bd_TrmE_N"/>
</dbReference>
<feature type="domain" description="TrmE-type G" evidence="8">
    <location>
        <begin position="216"/>
        <end position="366"/>
    </location>
</feature>
<dbReference type="InterPro" id="IPR027417">
    <property type="entry name" value="P-loop_NTPase"/>
</dbReference>
<feature type="binding site" evidence="6">
    <location>
        <begin position="226"/>
        <end position="231"/>
    </location>
    <ligand>
        <name>GTP</name>
        <dbReference type="ChEBI" id="CHEBI:37565"/>
    </ligand>
</feature>
<dbReference type="SUPFAM" id="SSF52540">
    <property type="entry name" value="P-loop containing nucleoside triphosphate hydrolases"/>
    <property type="match status" value="1"/>
</dbReference>
<dbReference type="Proteomes" id="UP000020977">
    <property type="component" value="Unassembled WGS sequence"/>
</dbReference>
<dbReference type="Pfam" id="PF12631">
    <property type="entry name" value="MnmE_helical"/>
    <property type="match status" value="1"/>
</dbReference>
<evidence type="ECO:0000256" key="7">
    <source>
        <dbReference type="RuleBase" id="RU003313"/>
    </source>
</evidence>
<evidence type="ECO:0000256" key="4">
    <source>
        <dbReference type="ARBA" id="ARBA00022958"/>
    </source>
</evidence>
<dbReference type="GO" id="GO:0003924">
    <property type="term" value="F:GTPase activity"/>
    <property type="evidence" value="ECO:0007669"/>
    <property type="project" value="UniProtKB-UniRule"/>
</dbReference>
<keyword evidence="2 6" id="KW-0819">tRNA processing</keyword>
<feature type="binding site" evidence="6">
    <location>
        <position position="247"/>
    </location>
    <ligand>
        <name>K(+)</name>
        <dbReference type="ChEBI" id="CHEBI:29103"/>
    </ligand>
</feature>
<dbReference type="InterPro" id="IPR031168">
    <property type="entry name" value="G_TrmE"/>
</dbReference>
<dbReference type="NCBIfam" id="TIGR00450">
    <property type="entry name" value="mnmE_trmE_thdF"/>
    <property type="match status" value="1"/>
</dbReference>
<evidence type="ECO:0000256" key="3">
    <source>
        <dbReference type="ARBA" id="ARBA00022741"/>
    </source>
</evidence>
<sequence>MVFDTICAIASGAINQAISIIRISGPNAFKIMEKIFTGKIGNSMEITFGWIHDNQTKIDQVLVLWFAGDKNFVGEETVEINAHGGVLNTNLILETILKTKLARLANPGEFSLRAFLNGKIDLVKAQAINDLIHAQVKSQHNVALKQFSGVSSNFIKKLILQIEEIIGTIEVNIDYPEYDDVEILTNQILIPKIDELIKNFNELIKIADNSRLIYEGIRTSLIGEPNSGKSSLLNVLIDENKAIISEIPGTTRDIVEGNFVIDNLLFKVFDTAGIRKTKQKIEQIGISKTFENMEKSDLILHVIDASQKKSKHLDLSEKISENQVYLQVYNKSDLIENKEEFTDKILISAKNKQIGSLIEKIKSIFAFLGKENQFVANSFQISQIELAKTAIIDAKNSLESGFGPEIAIVDLRNAWRELRTIFGRTDDENLLDSIFSRFCLGK</sequence>
<feature type="binding site" evidence="6">
    <location>
        <position position="79"/>
    </location>
    <ligand>
        <name>(6S)-5-formyl-5,6,7,8-tetrahydrofolate</name>
        <dbReference type="ChEBI" id="CHEBI:57457"/>
    </ligand>
</feature>
<name>A0A014M1L0_9BACT</name>
<organism evidence="9 10">
    <name type="scientific">Mesomycoplasma ovipneumoniae 14811</name>
    <dbReference type="NCBI Taxonomy" id="1188239"/>
    <lineage>
        <taxon>Bacteria</taxon>
        <taxon>Bacillati</taxon>
        <taxon>Mycoplasmatota</taxon>
        <taxon>Mycoplasmoidales</taxon>
        <taxon>Metamycoplasmataceae</taxon>
        <taxon>Mesomycoplasma</taxon>
    </lineage>
</organism>
<dbReference type="STRING" id="1188239.MOVI_6320"/>
<protein>
    <recommendedName>
        <fullName evidence="6">tRNA modification GTPase MnmE</fullName>
        <ecNumber evidence="6">3.6.-.-</ecNumber>
    </recommendedName>
</protein>
<feature type="binding site" evidence="6">
    <location>
        <position position="230"/>
    </location>
    <ligand>
        <name>Mg(2+)</name>
        <dbReference type="ChEBI" id="CHEBI:18420"/>
    </ligand>
</feature>
<evidence type="ECO:0000313" key="9">
    <source>
        <dbReference type="EMBL" id="EXU60858.1"/>
    </source>
</evidence>
<dbReference type="GO" id="GO:0005525">
    <property type="term" value="F:GTP binding"/>
    <property type="evidence" value="ECO:0007669"/>
    <property type="project" value="UniProtKB-UniRule"/>
</dbReference>
<dbReference type="GO" id="GO:0002098">
    <property type="term" value="P:tRNA wobble uridine modification"/>
    <property type="evidence" value="ECO:0007669"/>
    <property type="project" value="TreeGrafter"/>
</dbReference>
<feature type="binding site" evidence="6">
    <location>
        <position position="22"/>
    </location>
    <ligand>
        <name>(6S)-5-formyl-5,6,7,8-tetrahydrofolate</name>
        <dbReference type="ChEBI" id="CHEBI:57457"/>
    </ligand>
</feature>
<dbReference type="AlphaFoldDB" id="A0A014M1L0"/>
<dbReference type="PANTHER" id="PTHR42714">
    <property type="entry name" value="TRNA MODIFICATION GTPASE GTPBP3"/>
    <property type="match status" value="1"/>
</dbReference>
<dbReference type="RefSeq" id="WP_044284453.1">
    <property type="nucleotide sequence ID" value="NZ_JFAD01000034.1"/>
</dbReference>
<dbReference type="PROSITE" id="PS51709">
    <property type="entry name" value="G_TRME"/>
    <property type="match status" value="1"/>
</dbReference>
<feature type="binding site" evidence="6">
    <location>
        <position position="250"/>
    </location>
    <ligand>
        <name>K(+)</name>
        <dbReference type="ChEBI" id="CHEBI:29103"/>
    </ligand>
</feature>
<dbReference type="NCBIfam" id="TIGR00231">
    <property type="entry name" value="small_GTP"/>
    <property type="match status" value="1"/>
</dbReference>
<evidence type="ECO:0000256" key="6">
    <source>
        <dbReference type="HAMAP-Rule" id="MF_00379"/>
    </source>
</evidence>
<accession>A0A014M1L0</accession>
<keyword evidence="6" id="KW-0460">Magnesium</keyword>
<dbReference type="InterPro" id="IPR027266">
    <property type="entry name" value="TrmE/GcvT-like"/>
</dbReference>
<dbReference type="GO" id="GO:0005829">
    <property type="term" value="C:cytosol"/>
    <property type="evidence" value="ECO:0007669"/>
    <property type="project" value="TreeGrafter"/>
</dbReference>
<dbReference type="Gene3D" id="3.40.50.300">
    <property type="entry name" value="P-loop containing nucleotide triphosphate hydrolases"/>
    <property type="match status" value="1"/>
</dbReference>
<dbReference type="CDD" id="cd04164">
    <property type="entry name" value="trmE"/>
    <property type="match status" value="1"/>
</dbReference>
<keyword evidence="4 6" id="KW-0630">Potassium</keyword>
<dbReference type="SUPFAM" id="SSF103025">
    <property type="entry name" value="Folate-binding domain"/>
    <property type="match status" value="1"/>
</dbReference>
<feature type="binding site" evidence="6">
    <location>
        <position position="119"/>
    </location>
    <ligand>
        <name>(6S)-5-formyl-5,6,7,8-tetrahydrofolate</name>
        <dbReference type="ChEBI" id="CHEBI:57457"/>
    </ligand>
</feature>
<keyword evidence="6" id="KW-0479">Metal-binding</keyword>
<feature type="binding site" evidence="6">
    <location>
        <begin position="270"/>
        <end position="273"/>
    </location>
    <ligand>
        <name>GTP</name>
        <dbReference type="ChEBI" id="CHEBI:37565"/>
    </ligand>
</feature>
<feature type="binding site" evidence="6">
    <location>
        <position position="442"/>
    </location>
    <ligand>
        <name>(6S)-5-formyl-5,6,7,8-tetrahydrofolate</name>
        <dbReference type="ChEBI" id="CHEBI:57457"/>
    </ligand>
</feature>
<dbReference type="PRINTS" id="PR00326">
    <property type="entry name" value="GTP1OBG"/>
</dbReference>
<dbReference type="Gene3D" id="1.20.120.430">
    <property type="entry name" value="tRNA modification GTPase MnmE domain 2"/>
    <property type="match status" value="1"/>
</dbReference>
<dbReference type="HAMAP" id="MF_00379">
    <property type="entry name" value="GTPase_MnmE"/>
    <property type="match status" value="1"/>
</dbReference>
<dbReference type="GO" id="GO:0030488">
    <property type="term" value="P:tRNA methylation"/>
    <property type="evidence" value="ECO:0007669"/>
    <property type="project" value="TreeGrafter"/>
</dbReference>
<comment type="similarity">
    <text evidence="1 6 7">Belongs to the TRAFAC class TrmE-Era-EngA-EngB-Septin-like GTPase superfamily. TrmE GTPase family.</text>
</comment>
<dbReference type="InterPro" id="IPR004520">
    <property type="entry name" value="GTPase_MnmE"/>
</dbReference>
<dbReference type="SUPFAM" id="SSF116878">
    <property type="entry name" value="TrmE connector domain"/>
    <property type="match status" value="1"/>
</dbReference>
<evidence type="ECO:0000256" key="5">
    <source>
        <dbReference type="ARBA" id="ARBA00023134"/>
    </source>
</evidence>
<dbReference type="InterPro" id="IPR006073">
    <property type="entry name" value="GTP-bd"/>
</dbReference>
<dbReference type="EC" id="3.6.-.-" evidence="6"/>
<evidence type="ECO:0000256" key="2">
    <source>
        <dbReference type="ARBA" id="ARBA00022694"/>
    </source>
</evidence>
<comment type="caution">
    <text evidence="9">The sequence shown here is derived from an EMBL/GenBank/DDBJ whole genome shotgun (WGS) entry which is preliminary data.</text>
</comment>
<feature type="binding site" evidence="6">
    <location>
        <position position="226"/>
    </location>
    <ligand>
        <name>K(+)</name>
        <dbReference type="ChEBI" id="CHEBI:29103"/>
    </ligand>
</feature>
<gene>
    <name evidence="9" type="primary">trme</name>
    <name evidence="6" type="synonym">mnmE</name>
    <name evidence="6" type="synonym">trmE</name>
    <name evidence="9" type="ORF">MOVI_6320</name>
</gene>
<dbReference type="EMBL" id="JFAD01000034">
    <property type="protein sequence ID" value="EXU60858.1"/>
    <property type="molecule type" value="Genomic_DNA"/>
</dbReference>
<proteinExistence type="inferred from homology"/>
<keyword evidence="3 6" id="KW-0547">Nucleotide-binding</keyword>
<dbReference type="GO" id="GO:0046872">
    <property type="term" value="F:metal ion binding"/>
    <property type="evidence" value="ECO:0007669"/>
    <property type="project" value="UniProtKB-KW"/>
</dbReference>
<reference evidence="9 10" key="1">
    <citation type="submission" date="2014-03" db="EMBL/GenBank/DDBJ databases">
        <title>Genome sequence of Mycoplasma ovipneumoniae strain 14811.</title>
        <authorList>
            <person name="Sirand-Pugnet P."/>
            <person name="Breton M."/>
            <person name="Dordet-Frisoni E."/>
            <person name="Baranowski E."/>
            <person name="Barre A."/>
            <person name="Couture C."/>
            <person name="Dupuy V."/>
            <person name="Gaurivaud P."/>
            <person name="Jacob D."/>
            <person name="Lemaitre C."/>
            <person name="Manso-Silvan L."/>
            <person name="Nikolski M."/>
            <person name="Nouvel L.-X."/>
            <person name="Poumarat F."/>
            <person name="Tardy F."/>
            <person name="Thebault P."/>
            <person name="Theil S."/>
            <person name="Citti C."/>
            <person name="Thiaucourt F."/>
            <person name="Blanchard A."/>
        </authorList>
    </citation>
    <scope>NUCLEOTIDE SEQUENCE [LARGE SCALE GENOMIC DNA]</scope>
    <source>
        <strain evidence="9 10">14811</strain>
    </source>
</reference>
<keyword evidence="6" id="KW-0378">Hydrolase</keyword>
<dbReference type="PANTHER" id="PTHR42714:SF2">
    <property type="entry name" value="TRNA MODIFICATION GTPASE GTPBP3, MITOCHONDRIAL"/>
    <property type="match status" value="1"/>
</dbReference>
<comment type="function">
    <text evidence="6">Exhibits a very high intrinsic GTPase hydrolysis rate. Involved in the addition of a carboxymethylaminomethyl (cmnm) group at the wobble position (U34) of certain tRNAs, forming tRNA-cmnm(5)s(2)U34.</text>
</comment>
<dbReference type="InterPro" id="IPR005225">
    <property type="entry name" value="Small_GTP-bd"/>
</dbReference>
<dbReference type="InterPro" id="IPR027368">
    <property type="entry name" value="MnmE_dom2"/>
</dbReference>
<evidence type="ECO:0000313" key="10">
    <source>
        <dbReference type="Proteomes" id="UP000020977"/>
    </source>
</evidence>